<protein>
    <recommendedName>
        <fullName evidence="2">GRHL1/CP2 C-terminal domain-containing protein</fullName>
    </recommendedName>
</protein>
<gene>
    <name evidence="3" type="ORF">VN97_g13167</name>
</gene>
<proteinExistence type="predicted"/>
<comment type="caution">
    <text evidence="3">The sequence shown here is derived from an EMBL/GenBank/DDBJ whole genome shotgun (WGS) entry which is preliminary data.</text>
</comment>
<organism evidence="3 4">
    <name type="scientific">Penicillium thymicola</name>
    <dbReference type="NCBI Taxonomy" id="293382"/>
    <lineage>
        <taxon>Eukaryota</taxon>
        <taxon>Fungi</taxon>
        <taxon>Dikarya</taxon>
        <taxon>Ascomycota</taxon>
        <taxon>Pezizomycotina</taxon>
        <taxon>Eurotiomycetes</taxon>
        <taxon>Eurotiomycetidae</taxon>
        <taxon>Eurotiales</taxon>
        <taxon>Aspergillaceae</taxon>
        <taxon>Penicillium</taxon>
    </lineage>
</organism>
<sequence length="220" mass="24424">MQEMLSSTRSVSIFGLHGDKFDDPDLYPIQLFGDGDSPQYVNLSRSNTRELEAIMPSPPDTNISSSNSPPTQSLRLGSRPTTIQRIPAGDQVSRGFIGAAGVDLTYRPLAECPPKPVACFYVRIAGNAKRSEDFYRAIYLTERTVQELVRQITEICQIDPIRISNIMHAHEKGMRVIVDDDVVRQLPEGQDIILDISETPNPNGHAPGTSRSPMEIILIY</sequence>
<dbReference type="GO" id="GO:0001228">
    <property type="term" value="F:DNA-binding transcription activator activity, RNA polymerase II-specific"/>
    <property type="evidence" value="ECO:0007669"/>
    <property type="project" value="TreeGrafter"/>
</dbReference>
<dbReference type="AlphaFoldDB" id="A0AAI9T4M6"/>
<evidence type="ECO:0000256" key="1">
    <source>
        <dbReference type="SAM" id="MobiDB-lite"/>
    </source>
</evidence>
<reference evidence="3" key="2">
    <citation type="journal article" date="2016" name="Fungal Biol.">
        <title>Ochratoxin A production by Penicillium thymicola.</title>
        <authorList>
            <person name="Nguyen H.D.T."/>
            <person name="McMullin D.R."/>
            <person name="Ponomareva E."/>
            <person name="Riley R."/>
            <person name="Pomraning K.R."/>
            <person name="Baker S.E."/>
            <person name="Seifert K.A."/>
        </authorList>
    </citation>
    <scope>NUCLEOTIDE SEQUENCE</scope>
    <source>
        <strain evidence="3">DAOM 180753</strain>
    </source>
</reference>
<dbReference type="PANTHER" id="PTHR11037">
    <property type="entry name" value="TRANSCRIPTION FACTOR CP2"/>
    <property type="match status" value="1"/>
</dbReference>
<evidence type="ECO:0000313" key="3">
    <source>
        <dbReference type="EMBL" id="KAJ9479607.1"/>
    </source>
</evidence>
<dbReference type="Pfam" id="PF25416">
    <property type="entry name" value="GRHL1_C"/>
    <property type="match status" value="1"/>
</dbReference>
<dbReference type="GO" id="GO:0000978">
    <property type="term" value="F:RNA polymerase II cis-regulatory region sequence-specific DNA binding"/>
    <property type="evidence" value="ECO:0007669"/>
    <property type="project" value="TreeGrafter"/>
</dbReference>
<feature type="domain" description="GRHL1/CP2 C-terminal" evidence="2">
    <location>
        <begin position="129"/>
        <end position="199"/>
    </location>
</feature>
<accession>A0AAI9T4M6</accession>
<evidence type="ECO:0000313" key="4">
    <source>
        <dbReference type="Proteomes" id="UP001227192"/>
    </source>
</evidence>
<name>A0AAI9T4M6_PENTH</name>
<dbReference type="EMBL" id="LACB01001576">
    <property type="protein sequence ID" value="KAJ9479607.1"/>
    <property type="molecule type" value="Genomic_DNA"/>
</dbReference>
<dbReference type="InterPro" id="IPR040167">
    <property type="entry name" value="TF_CP2-like"/>
</dbReference>
<feature type="compositionally biased region" description="Polar residues" evidence="1">
    <location>
        <begin position="60"/>
        <end position="77"/>
    </location>
</feature>
<dbReference type="GO" id="GO:0005634">
    <property type="term" value="C:nucleus"/>
    <property type="evidence" value="ECO:0007669"/>
    <property type="project" value="TreeGrafter"/>
</dbReference>
<dbReference type="Proteomes" id="UP001227192">
    <property type="component" value="Unassembled WGS sequence"/>
</dbReference>
<evidence type="ECO:0000259" key="2">
    <source>
        <dbReference type="Pfam" id="PF25416"/>
    </source>
</evidence>
<dbReference type="PANTHER" id="PTHR11037:SF20">
    <property type="entry name" value="PROTEIN GRAINYHEAD"/>
    <property type="match status" value="1"/>
</dbReference>
<reference evidence="3" key="1">
    <citation type="submission" date="2015-06" db="EMBL/GenBank/DDBJ databases">
        <authorList>
            <person name="Nguyen H."/>
        </authorList>
    </citation>
    <scope>NUCLEOTIDE SEQUENCE</scope>
    <source>
        <strain evidence="3">DAOM 180753</strain>
    </source>
</reference>
<feature type="region of interest" description="Disordered" evidence="1">
    <location>
        <begin position="55"/>
        <end position="77"/>
    </location>
</feature>
<keyword evidence="4" id="KW-1185">Reference proteome</keyword>
<dbReference type="InterPro" id="IPR057520">
    <property type="entry name" value="GRHL1/CP2_C"/>
</dbReference>